<dbReference type="GO" id="GO:0005634">
    <property type="term" value="C:nucleus"/>
    <property type="evidence" value="ECO:0007669"/>
    <property type="project" value="TreeGrafter"/>
</dbReference>
<dbReference type="SMART" id="SM00558">
    <property type="entry name" value="JmjC"/>
    <property type="match status" value="1"/>
</dbReference>
<sequence length="444" mass="50113">MDQPELGGHSRKTVPRLEYPHTYETFLQDHLIPNVPCIFPSSLTSTWPCFHTFLTSDSSSAASTTKTIDRAYLLSLQGSEPISVHRPLTAVELAEEEGEEEDGDETSDPTERTICEQTGLANVLDAWARGEGQGLYIKDWHLALEAESRYGGRPLEDIASSSSSRPGDRFYTTPGVFEDDWLNGYYRSRLGNDFRFVYLGASKTTTLLHRDVYSSYSFSTNVLGRKRWDLYPPSHSPFLRRDPSGSRSELLRDVRKVDRSKFTMWDQAEQAGLTVIQEEGETIFVPSGWYHQVENLSTGEGTGSQILSINHNWGNATNVRQMYDCLCSDLDACAESIADVKDILQLKATRDGQDEASWMADWVNEIQELCERDAGWAWRDFWNMVHWGVQDACSVPDRANRPPLEYVRTQVSGCVQAYNRRWEASYLSEVCAVVGLIEVALSAV</sequence>
<dbReference type="InterPro" id="IPR041667">
    <property type="entry name" value="Cupin_8"/>
</dbReference>
<dbReference type="PANTHER" id="PTHR12480:SF6">
    <property type="entry name" value="2-OXOGLUTARATE AND IRON-DEPENDENT OXYGENASE JMJD4"/>
    <property type="match status" value="1"/>
</dbReference>
<dbReference type="SUPFAM" id="SSF51197">
    <property type="entry name" value="Clavaminate synthase-like"/>
    <property type="match status" value="1"/>
</dbReference>
<proteinExistence type="predicted"/>
<accession>A0A0F7SRY5</accession>
<dbReference type="GO" id="GO:0045905">
    <property type="term" value="P:positive regulation of translational termination"/>
    <property type="evidence" value="ECO:0007669"/>
    <property type="project" value="TreeGrafter"/>
</dbReference>
<dbReference type="AlphaFoldDB" id="A0A0F7SRY5"/>
<dbReference type="GO" id="GO:0016706">
    <property type="term" value="F:2-oxoglutarate-dependent dioxygenase activity"/>
    <property type="evidence" value="ECO:0007669"/>
    <property type="project" value="TreeGrafter"/>
</dbReference>
<dbReference type="InterPro" id="IPR003347">
    <property type="entry name" value="JmjC_dom"/>
</dbReference>
<protein>
    <submittedName>
        <fullName evidence="2">Uncharacterized conserved protein, contains JmjC domain</fullName>
    </submittedName>
</protein>
<dbReference type="Pfam" id="PF13621">
    <property type="entry name" value="Cupin_8"/>
    <property type="match status" value="1"/>
</dbReference>
<reference evidence="2" key="1">
    <citation type="submission" date="2014-08" db="EMBL/GenBank/DDBJ databases">
        <authorList>
            <person name="Sharma Rahul"/>
            <person name="Thines Marco"/>
        </authorList>
    </citation>
    <scope>NUCLEOTIDE SEQUENCE</scope>
</reference>
<name>A0A0F7SRY5_PHARH</name>
<organism evidence="2">
    <name type="scientific">Phaffia rhodozyma</name>
    <name type="common">Yeast</name>
    <name type="synonym">Xanthophyllomyces dendrorhous</name>
    <dbReference type="NCBI Taxonomy" id="264483"/>
    <lineage>
        <taxon>Eukaryota</taxon>
        <taxon>Fungi</taxon>
        <taxon>Dikarya</taxon>
        <taxon>Basidiomycota</taxon>
        <taxon>Agaricomycotina</taxon>
        <taxon>Tremellomycetes</taxon>
        <taxon>Cystofilobasidiales</taxon>
        <taxon>Mrakiaceae</taxon>
        <taxon>Phaffia</taxon>
    </lineage>
</organism>
<dbReference type="GO" id="GO:0005737">
    <property type="term" value="C:cytoplasm"/>
    <property type="evidence" value="ECO:0007669"/>
    <property type="project" value="TreeGrafter"/>
</dbReference>
<dbReference type="EMBL" id="LN483332">
    <property type="protein sequence ID" value="CED85027.1"/>
    <property type="molecule type" value="Genomic_DNA"/>
</dbReference>
<feature type="domain" description="JmjC" evidence="1">
    <location>
        <begin position="162"/>
        <end position="330"/>
    </location>
</feature>
<dbReference type="GO" id="GO:0043565">
    <property type="term" value="F:sequence-specific DNA binding"/>
    <property type="evidence" value="ECO:0007669"/>
    <property type="project" value="TreeGrafter"/>
</dbReference>
<evidence type="ECO:0000259" key="1">
    <source>
        <dbReference type="PROSITE" id="PS51184"/>
    </source>
</evidence>
<evidence type="ECO:0000313" key="2">
    <source>
        <dbReference type="EMBL" id="CED85027.1"/>
    </source>
</evidence>
<dbReference type="PANTHER" id="PTHR12480">
    <property type="entry name" value="ARGININE DEMETHYLASE AND LYSYL-HYDROXYLASE JMJD"/>
    <property type="match status" value="1"/>
</dbReference>
<dbReference type="Gene3D" id="2.60.120.650">
    <property type="entry name" value="Cupin"/>
    <property type="match status" value="1"/>
</dbReference>
<dbReference type="PROSITE" id="PS51184">
    <property type="entry name" value="JMJC"/>
    <property type="match status" value="1"/>
</dbReference>
<dbReference type="InterPro" id="IPR050910">
    <property type="entry name" value="JMJD6_ArgDemeth/LysHydrox"/>
</dbReference>